<dbReference type="GeneID" id="64856912"/>
<protein>
    <submittedName>
        <fullName evidence="3">Similar to Saccharomyces cerevisiae YDR181C SAS4 Subunit of the SAS complex (Sas2p, Sas4p, Sas5p), which acetylates free histones and nucleosomes and regulates transcriptional silencing</fullName>
    </submittedName>
</protein>
<dbReference type="PANTHER" id="PTHR38422:SF1">
    <property type="entry name" value="SOMETHING ABOUT SILENCING PROTEIN 4"/>
    <property type="match status" value="1"/>
</dbReference>
<dbReference type="InterPro" id="IPR038988">
    <property type="entry name" value="Sas4"/>
</dbReference>
<evidence type="ECO:0000259" key="2">
    <source>
        <dbReference type="Pfam" id="PF15460"/>
    </source>
</evidence>
<dbReference type="AlphaFoldDB" id="A0A8H2VE96"/>
<evidence type="ECO:0000313" key="4">
    <source>
        <dbReference type="Proteomes" id="UP000644660"/>
    </source>
</evidence>
<feature type="compositionally biased region" description="Polar residues" evidence="1">
    <location>
        <begin position="10"/>
        <end position="20"/>
    </location>
</feature>
<dbReference type="OrthoDB" id="1938992at2759"/>
<name>A0A8H2VE96_9SACH</name>
<comment type="caution">
    <text evidence="3">The sequence shown here is derived from an EMBL/GenBank/DDBJ whole genome shotgun (WGS) entry which is preliminary data.</text>
</comment>
<evidence type="ECO:0000313" key="3">
    <source>
        <dbReference type="EMBL" id="CAB4253936.1"/>
    </source>
</evidence>
<organism evidence="3 4">
    <name type="scientific">Maudiozyma barnettii</name>
    <dbReference type="NCBI Taxonomy" id="61262"/>
    <lineage>
        <taxon>Eukaryota</taxon>
        <taxon>Fungi</taxon>
        <taxon>Dikarya</taxon>
        <taxon>Ascomycota</taxon>
        <taxon>Saccharomycotina</taxon>
        <taxon>Saccharomycetes</taxon>
        <taxon>Saccharomycetales</taxon>
        <taxon>Saccharomycetaceae</taxon>
        <taxon>Maudiozyma</taxon>
    </lineage>
</organism>
<dbReference type="Pfam" id="PF15460">
    <property type="entry name" value="SAS4"/>
    <property type="match status" value="1"/>
</dbReference>
<dbReference type="InterPro" id="IPR029184">
    <property type="entry name" value="Sas4_dom"/>
</dbReference>
<feature type="domain" description="Something about silencing protein 4" evidence="2">
    <location>
        <begin position="89"/>
        <end position="185"/>
    </location>
</feature>
<proteinExistence type="predicted"/>
<feature type="region of interest" description="Disordered" evidence="1">
    <location>
        <begin position="1"/>
        <end position="20"/>
    </location>
</feature>
<reference evidence="3 4" key="1">
    <citation type="submission" date="2020-05" db="EMBL/GenBank/DDBJ databases">
        <authorList>
            <person name="Casaregola S."/>
            <person name="Devillers H."/>
            <person name="Grondin C."/>
        </authorList>
    </citation>
    <scope>NUCLEOTIDE SEQUENCE [LARGE SCALE GENOMIC DNA]</scope>
    <source>
        <strain evidence="3 4">CLIB 1767</strain>
    </source>
</reference>
<sequence>MDTGSETKLRSTRSSATIDSENSTKFEFDFSHEIDPNEQLECLSRNIDRHHKSSKTVNIRDTKISISKMVLDIEDHNINYDNDDDDDDDPLPDTLYKAFHKKMLRQENRMIESDINESYESAEHLEQLYNKLEVITWPTALAKMTKINDPTDDDELGEKRQMAMNKIMDMLDKYKLMNEHASILQKNKSKFKINPLTNYTKIYRNVDHLLLDNYESSSDEDEEEFTTEQIRIHRIKKRTESCGGVITIGLKTFEVREHYTIIAQPLKKPYVIKLTSKEKKKLSNIEPQRRVFKYSRTLKNNVGKLKHRDVVPVTMIIDDNERKSLISQYNIENDIEETTEINPTPHEIDSTPPTLLEMTPIINESSLNSPHISTDKEIQYVRCSEQSIPAPLYPSQQLQVQQLLQQSFPKNKLRELQK</sequence>
<keyword evidence="4" id="KW-1185">Reference proteome</keyword>
<gene>
    <name evidence="3" type="ORF">KABA2_03S08756</name>
</gene>
<dbReference type="GO" id="GO:0004402">
    <property type="term" value="F:histone acetyltransferase activity"/>
    <property type="evidence" value="ECO:0007669"/>
    <property type="project" value="TreeGrafter"/>
</dbReference>
<dbReference type="EMBL" id="CAEFZW010000003">
    <property type="protein sequence ID" value="CAB4253936.1"/>
    <property type="molecule type" value="Genomic_DNA"/>
</dbReference>
<evidence type="ECO:0000256" key="1">
    <source>
        <dbReference type="SAM" id="MobiDB-lite"/>
    </source>
</evidence>
<dbReference type="Proteomes" id="UP000644660">
    <property type="component" value="Unassembled WGS sequence"/>
</dbReference>
<dbReference type="RefSeq" id="XP_041405781.1">
    <property type="nucleotide sequence ID" value="XM_041549847.1"/>
</dbReference>
<accession>A0A8H2VE96</accession>
<dbReference type="PANTHER" id="PTHR38422">
    <property type="entry name" value="SOMETHING ABOUT SILENCING PROTEIN 4"/>
    <property type="match status" value="1"/>
</dbReference>
<dbReference type="GO" id="GO:0033255">
    <property type="term" value="C:SAS acetyltransferase complex"/>
    <property type="evidence" value="ECO:0007669"/>
    <property type="project" value="InterPro"/>
</dbReference>